<keyword evidence="1" id="KW-0808">Transferase</keyword>
<evidence type="ECO:0000256" key="2">
    <source>
        <dbReference type="ARBA" id="ARBA00023315"/>
    </source>
</evidence>
<organism evidence="5 6">
    <name type="scientific">Undibacterium flavidum</name>
    <dbReference type="NCBI Taxonomy" id="2762297"/>
    <lineage>
        <taxon>Bacteria</taxon>
        <taxon>Pseudomonadati</taxon>
        <taxon>Pseudomonadota</taxon>
        <taxon>Betaproteobacteria</taxon>
        <taxon>Burkholderiales</taxon>
        <taxon>Oxalobacteraceae</taxon>
        <taxon>Undibacterium</taxon>
    </lineage>
</organism>
<evidence type="ECO:0000256" key="3">
    <source>
        <dbReference type="ARBA" id="ARBA00038502"/>
    </source>
</evidence>
<dbReference type="SUPFAM" id="SSF55729">
    <property type="entry name" value="Acyl-CoA N-acyltransferases (Nat)"/>
    <property type="match status" value="1"/>
</dbReference>
<name>A0ABR6Y966_9BURK</name>
<dbReference type="Gene3D" id="3.40.630.30">
    <property type="match status" value="1"/>
</dbReference>
<comment type="similarity">
    <text evidence="3">Belongs to the acetyltransferase family. RimJ subfamily.</text>
</comment>
<dbReference type="Pfam" id="PF13302">
    <property type="entry name" value="Acetyltransf_3"/>
    <property type="match status" value="1"/>
</dbReference>
<dbReference type="Proteomes" id="UP000624279">
    <property type="component" value="Unassembled WGS sequence"/>
</dbReference>
<feature type="domain" description="N-acetyltransferase" evidence="4">
    <location>
        <begin position="12"/>
        <end position="171"/>
    </location>
</feature>
<dbReference type="InterPro" id="IPR051531">
    <property type="entry name" value="N-acetyltransferase"/>
</dbReference>
<proteinExistence type="inferred from homology"/>
<comment type="caution">
    <text evidence="5">The sequence shown here is derived from an EMBL/GenBank/DDBJ whole genome shotgun (WGS) entry which is preliminary data.</text>
</comment>
<dbReference type="InterPro" id="IPR016181">
    <property type="entry name" value="Acyl_CoA_acyltransferase"/>
</dbReference>
<protein>
    <submittedName>
        <fullName evidence="5">GNAT family N-acetyltransferase</fullName>
    </submittedName>
</protein>
<accession>A0ABR6Y966</accession>
<evidence type="ECO:0000313" key="6">
    <source>
        <dbReference type="Proteomes" id="UP000624279"/>
    </source>
</evidence>
<sequence length="181" mass="20257">MEDKIIDASKSLHIRLLSREDAASLLQFELNNRAWFETQIEARPTAFYSLEGVQRHISALLVDYAAGKFHPCLLVNAESEILGRANLKNINQDEGSAEVGYRIAYQHPGKGFASAALLHLIASARFEWHLQRLHAYVLDGNPASSRVLQKAGFIADQVIPNLARVNQLELDGKRYTFDLVS</sequence>
<evidence type="ECO:0000256" key="1">
    <source>
        <dbReference type="ARBA" id="ARBA00022679"/>
    </source>
</evidence>
<dbReference type="InterPro" id="IPR000182">
    <property type="entry name" value="GNAT_dom"/>
</dbReference>
<dbReference type="PANTHER" id="PTHR43792">
    <property type="entry name" value="GNAT FAMILY, PUTATIVE (AFU_ORTHOLOGUE AFUA_3G00765)-RELATED-RELATED"/>
    <property type="match status" value="1"/>
</dbReference>
<evidence type="ECO:0000313" key="5">
    <source>
        <dbReference type="EMBL" id="MBC3873111.1"/>
    </source>
</evidence>
<keyword evidence="2" id="KW-0012">Acyltransferase</keyword>
<dbReference type="PANTHER" id="PTHR43792:SF8">
    <property type="entry name" value="[RIBOSOMAL PROTEIN US5]-ALANINE N-ACETYLTRANSFERASE"/>
    <property type="match status" value="1"/>
</dbReference>
<evidence type="ECO:0000259" key="4">
    <source>
        <dbReference type="PROSITE" id="PS51186"/>
    </source>
</evidence>
<dbReference type="EMBL" id="JACOGA010000004">
    <property type="protein sequence ID" value="MBC3873111.1"/>
    <property type="molecule type" value="Genomic_DNA"/>
</dbReference>
<gene>
    <name evidence="5" type="ORF">H8K55_05890</name>
</gene>
<dbReference type="PROSITE" id="PS51186">
    <property type="entry name" value="GNAT"/>
    <property type="match status" value="1"/>
</dbReference>
<reference evidence="5 6" key="1">
    <citation type="submission" date="2020-08" db="EMBL/GenBank/DDBJ databases">
        <title>Novel species isolated from subtropical streams in China.</title>
        <authorList>
            <person name="Lu H."/>
        </authorList>
    </citation>
    <scope>NUCLEOTIDE SEQUENCE [LARGE SCALE GENOMIC DNA]</scope>
    <source>
        <strain evidence="5 6">LX15W</strain>
    </source>
</reference>
<keyword evidence="6" id="KW-1185">Reference proteome</keyword>